<keyword evidence="5" id="KW-0175">Coiled coil</keyword>
<sequence>MEKSLRSMTTPSSREVRNNFHKSSTVRERPTEGSRRRTPLLRGLNVEERERGSVRRRNSVVIAPTRRTLNRLTAASLASGRRPTSCITALHMSTTAPLPCSLGSGRPSSRLSTKKNPLIVTPSRRAASSILSESPPPAAPLSSVATIASMPFVGFAHSFGAASRSLDSKVQSKTDGDQCSVPFTIKGPYLRTAVVEASASLWAANDETGTIDVYSSVSGALSTRIPARTKTTGDIIKPMAMKATPHHLWVGYEDGTVVVHDHLCLVQLTMGRFHMAPVVAFCVLGSGITVSGSIDMVLVRWDREEKNFEAISRIDGVSKSHQALTSMTALGNSIVLCGSMAGTVLAVDSASGLQVATLRGHTGRVNALTVIEDLIFSASEDGNVNVWNVKVEEPFSEITLQRNFHLLKSIPLQVAIRDLVTHEGSRSLWVAYADGLVERWSANPDDDFGVEQVVREAFIDVDESQAGEQPRHEVVSLDCIKSVETMRVLALGSSGISKVWCGHRNTLEESLQRSINDINAVITQDTAEAAAWEQKAIALKQKELQRKRKYADLLSRFHVCRLLLVHYTKWRARINFHRLRGWQQEEICLTLEGRYQFRLLRRYFSVWCSFYDKEQRRFRRQLNAAALERLSYQTWAIRLFCRWRKAASHRKALRQQDNVVKALIRVSNGTLLAKFFARWKYYGTARRRTLPDDKLALLVGKSRQRVLRQAYESWRLAHTRRERGVADTVGDPAATVAETPTVNRALYAVGFAEVYAKVTMERERRRVFTVWRRWRAYRSSIVSLRALATVQEKQCHRNLLYLAFLFWQLFCGKHRLDKLGWEVQEVERRLRDAEETHLDIFEKLQLQKRLEHLRRQHEEEKRLLQEEIAQTQQLNADRDALRHSLDRAVGMDDDATANTSGALFNPAVLQKLQVGEAMAFVMTRLKGIALNIYTDMQLFRQIKDRLRCGTSAAVIFLEGFQEVKRLVVNLSRKQPGHAWRSGERWLLTGEVFENLPQHLCATVVQAIKAMAVAYDMVGASDVETVSATRVEIVANADLLFMLWRACYTARKPPLPVNNRVASRG</sequence>
<dbReference type="InterPro" id="IPR001680">
    <property type="entry name" value="WD40_rpt"/>
</dbReference>
<evidence type="ECO:0000256" key="1">
    <source>
        <dbReference type="ARBA" id="ARBA00022574"/>
    </source>
</evidence>
<accession>A0A061IX78</accession>
<dbReference type="SMART" id="SM00320">
    <property type="entry name" value="WD40"/>
    <property type="match status" value="3"/>
</dbReference>
<evidence type="ECO:0000256" key="2">
    <source>
        <dbReference type="ARBA" id="ARBA00022737"/>
    </source>
</evidence>
<name>A0A061IX78_TRYRA</name>
<feature type="compositionally biased region" description="Polar residues" evidence="6">
    <location>
        <begin position="1"/>
        <end position="13"/>
    </location>
</feature>
<keyword evidence="3" id="KW-0687">Ribonucleoprotein</keyword>
<keyword evidence="1 4" id="KW-0853">WD repeat</keyword>
<evidence type="ECO:0000313" key="7">
    <source>
        <dbReference type="EMBL" id="ESL07289.1"/>
    </source>
</evidence>
<evidence type="ECO:0000256" key="5">
    <source>
        <dbReference type="SAM" id="Coils"/>
    </source>
</evidence>
<proteinExistence type="predicted"/>
<gene>
    <name evidence="7" type="ORF">TRSC58_05024</name>
</gene>
<evidence type="ECO:0000256" key="3">
    <source>
        <dbReference type="ARBA" id="ARBA00022980"/>
    </source>
</evidence>
<feature type="repeat" description="WD" evidence="4">
    <location>
        <begin position="358"/>
        <end position="397"/>
    </location>
</feature>
<feature type="compositionally biased region" description="Basic and acidic residues" evidence="6">
    <location>
        <begin position="25"/>
        <end position="35"/>
    </location>
</feature>
<dbReference type="VEuPathDB" id="TriTrypDB:TRSC58_05024"/>
<dbReference type="InterPro" id="IPR015943">
    <property type="entry name" value="WD40/YVTN_repeat-like_dom_sf"/>
</dbReference>
<dbReference type="AlphaFoldDB" id="A0A061IX78"/>
<dbReference type="PROSITE" id="PS50082">
    <property type="entry name" value="WD_REPEATS_2"/>
    <property type="match status" value="1"/>
</dbReference>
<evidence type="ECO:0000256" key="6">
    <source>
        <dbReference type="SAM" id="MobiDB-lite"/>
    </source>
</evidence>
<evidence type="ECO:0000256" key="4">
    <source>
        <dbReference type="PROSITE-ProRule" id="PRU00221"/>
    </source>
</evidence>
<dbReference type="PROSITE" id="PS50294">
    <property type="entry name" value="WD_REPEATS_REGION"/>
    <property type="match status" value="1"/>
</dbReference>
<dbReference type="PANTHER" id="PTHR19857">
    <property type="entry name" value="MITOCHONDRIAL DIVISION PROTEIN 1-RELATED"/>
    <property type="match status" value="1"/>
</dbReference>
<dbReference type="SUPFAM" id="SSF50978">
    <property type="entry name" value="WD40 repeat-like"/>
    <property type="match status" value="1"/>
</dbReference>
<dbReference type="Gene3D" id="2.130.10.10">
    <property type="entry name" value="YVTN repeat-like/Quinoprotein amine dehydrogenase"/>
    <property type="match status" value="1"/>
</dbReference>
<dbReference type="Proteomes" id="UP000031737">
    <property type="component" value="Unassembled WGS sequence"/>
</dbReference>
<protein>
    <submittedName>
        <fullName evidence="7">Uncharacterized protein</fullName>
    </submittedName>
</protein>
<organism evidence="7 8">
    <name type="scientific">Trypanosoma rangeli SC58</name>
    <dbReference type="NCBI Taxonomy" id="429131"/>
    <lineage>
        <taxon>Eukaryota</taxon>
        <taxon>Discoba</taxon>
        <taxon>Euglenozoa</taxon>
        <taxon>Kinetoplastea</taxon>
        <taxon>Metakinetoplastina</taxon>
        <taxon>Trypanosomatida</taxon>
        <taxon>Trypanosomatidae</taxon>
        <taxon>Trypanosoma</taxon>
        <taxon>Herpetosoma</taxon>
    </lineage>
</organism>
<feature type="region of interest" description="Disordered" evidence="6">
    <location>
        <begin position="1"/>
        <end position="51"/>
    </location>
</feature>
<dbReference type="OrthoDB" id="674604at2759"/>
<keyword evidence="8" id="KW-1185">Reference proteome</keyword>
<evidence type="ECO:0000313" key="8">
    <source>
        <dbReference type="Proteomes" id="UP000031737"/>
    </source>
</evidence>
<dbReference type="EMBL" id="AUPL01005024">
    <property type="protein sequence ID" value="ESL07289.1"/>
    <property type="molecule type" value="Genomic_DNA"/>
</dbReference>
<feature type="coiled-coil region" evidence="5">
    <location>
        <begin position="816"/>
        <end position="877"/>
    </location>
</feature>
<keyword evidence="3" id="KW-0689">Ribosomal protein</keyword>
<dbReference type="InterPro" id="IPR036322">
    <property type="entry name" value="WD40_repeat_dom_sf"/>
</dbReference>
<keyword evidence="2" id="KW-0677">Repeat</keyword>
<dbReference type="InterPro" id="IPR051179">
    <property type="entry name" value="WD_repeat_multifunction"/>
</dbReference>
<reference evidence="7 8" key="1">
    <citation type="submission" date="2013-07" db="EMBL/GenBank/DDBJ databases">
        <authorList>
            <person name="Stoco P.H."/>
            <person name="Wagner G."/>
            <person name="Gerber A."/>
            <person name="Zaha A."/>
            <person name="Thompson C."/>
            <person name="Bartholomeu D.C."/>
            <person name="Luckemeyer D.D."/>
            <person name="Bahia D."/>
            <person name="Loreto E."/>
            <person name="Prestes E.B."/>
            <person name="Lima F.M."/>
            <person name="Rodrigues-Luiz G."/>
            <person name="Vallejo G.A."/>
            <person name="Filho J.F."/>
            <person name="Monteiro K.M."/>
            <person name="Tyler K.M."/>
            <person name="de Almeida L.G."/>
            <person name="Ortiz M.F."/>
            <person name="Siervo M.A."/>
            <person name="de Moraes M.H."/>
            <person name="Cunha O.L."/>
            <person name="Mendonca-Neto R."/>
            <person name="Silva R."/>
            <person name="Teixeira S.M."/>
            <person name="Murta S.M."/>
            <person name="Sincero T.C."/>
            <person name="Mendes T.A."/>
            <person name="Urmenyi T.P."/>
            <person name="Silva V.G."/>
            <person name="da Rocha W.D."/>
            <person name="Andersson B."/>
            <person name="Romanha A.J."/>
            <person name="Steindel M."/>
            <person name="de Vasconcelos A.T."/>
            <person name="Grisard E.C."/>
        </authorList>
    </citation>
    <scope>NUCLEOTIDE SEQUENCE [LARGE SCALE GENOMIC DNA]</scope>
    <source>
        <strain evidence="7 8">SC58</strain>
    </source>
</reference>
<comment type="caution">
    <text evidence="7">The sequence shown here is derived from an EMBL/GenBank/DDBJ whole genome shotgun (WGS) entry which is preliminary data.</text>
</comment>
<dbReference type="PROSITE" id="PS00678">
    <property type="entry name" value="WD_REPEATS_1"/>
    <property type="match status" value="1"/>
</dbReference>
<dbReference type="InterPro" id="IPR019775">
    <property type="entry name" value="WD40_repeat_CS"/>
</dbReference>
<dbReference type="GO" id="GO:0005840">
    <property type="term" value="C:ribosome"/>
    <property type="evidence" value="ECO:0007669"/>
    <property type="project" value="UniProtKB-KW"/>
</dbReference>